<dbReference type="SUPFAM" id="SSF53850">
    <property type="entry name" value="Periplasmic binding protein-like II"/>
    <property type="match status" value="1"/>
</dbReference>
<protein>
    <submittedName>
        <fullName evidence="2">ABC transporter substrate-binding protein</fullName>
    </submittedName>
</protein>
<dbReference type="Pfam" id="PF13343">
    <property type="entry name" value="SBP_bac_6"/>
    <property type="match status" value="1"/>
</dbReference>
<dbReference type="CDD" id="cd13549">
    <property type="entry name" value="PBP2_Fbp_like_3"/>
    <property type="match status" value="1"/>
</dbReference>
<gene>
    <name evidence="2" type="ORF">JHL17_03960</name>
</gene>
<proteinExistence type="predicted"/>
<name>A0ABS1EZG2_9PROT</name>
<sequence>MTAALPAAGTALAQTQATAVEAVTAGDELYHGERALYEQALKEGLVVSFDTGPTWANWAAEFAAFKKRYPGVEMTYNDLGSAATVVALDKARNRPQADTAYYFAASAFDAMAKDVVAPFKPVNFDTLPEVFRDPDGKWFTIHSLTVAFVVNTKLVKEVPKSWADLLKPEYKNSVVYLDPRSTGIGQVISFAANFGNGGDMDNLQPGFDYFARLHKSGNVMRVEGTTPYAKFVKGEIPIWISYENDGLKAKHTDGLGDAVSVVIPAEASAAAPYGISLVKNGPNPNAGRLWLNFIMSAKGQAIFAEGYVRPSVPGVALPADIAAKLPPAPQVRPLDVKAAAARKAAVDAGWTKAALDK</sequence>
<comment type="caution">
    <text evidence="2">The sequence shown here is derived from an EMBL/GenBank/DDBJ whole genome shotgun (WGS) entry which is preliminary data.</text>
</comment>
<dbReference type="EMBL" id="JAENHM010000013">
    <property type="protein sequence ID" value="MBK1836557.1"/>
    <property type="molecule type" value="Genomic_DNA"/>
</dbReference>
<accession>A0ABS1EZG2</accession>
<evidence type="ECO:0000313" key="2">
    <source>
        <dbReference type="EMBL" id="MBK1836557.1"/>
    </source>
</evidence>
<keyword evidence="1" id="KW-0732">Signal</keyword>
<dbReference type="PANTHER" id="PTHR30006:SF2">
    <property type="entry name" value="ABC TRANSPORTER SUBSTRATE-BINDING PROTEIN"/>
    <property type="match status" value="1"/>
</dbReference>
<evidence type="ECO:0000313" key="3">
    <source>
        <dbReference type="Proteomes" id="UP000652760"/>
    </source>
</evidence>
<dbReference type="Gene3D" id="3.40.190.10">
    <property type="entry name" value="Periplasmic binding protein-like II"/>
    <property type="match status" value="2"/>
</dbReference>
<organism evidence="2 3">
    <name type="scientific">Azospirillum endophyticum</name>
    <dbReference type="NCBI Taxonomy" id="2800326"/>
    <lineage>
        <taxon>Bacteria</taxon>
        <taxon>Pseudomonadati</taxon>
        <taxon>Pseudomonadota</taxon>
        <taxon>Alphaproteobacteria</taxon>
        <taxon>Rhodospirillales</taxon>
        <taxon>Azospirillaceae</taxon>
        <taxon>Azospirillum</taxon>
    </lineage>
</organism>
<dbReference type="Proteomes" id="UP000652760">
    <property type="component" value="Unassembled WGS sequence"/>
</dbReference>
<dbReference type="PANTHER" id="PTHR30006">
    <property type="entry name" value="THIAMINE-BINDING PERIPLASMIC PROTEIN-RELATED"/>
    <property type="match status" value="1"/>
</dbReference>
<keyword evidence="3" id="KW-1185">Reference proteome</keyword>
<reference evidence="3" key="1">
    <citation type="submission" date="2021-01" db="EMBL/GenBank/DDBJ databases">
        <title>Genome public.</title>
        <authorList>
            <person name="Liu C."/>
            <person name="Sun Q."/>
        </authorList>
    </citation>
    <scope>NUCLEOTIDE SEQUENCE [LARGE SCALE GENOMIC DNA]</scope>
    <source>
        <strain evidence="3">YIM B02556</strain>
    </source>
</reference>
<evidence type="ECO:0000256" key="1">
    <source>
        <dbReference type="ARBA" id="ARBA00022729"/>
    </source>
</evidence>